<accession>A0AAV5T518</accession>
<keyword evidence="2" id="KW-1185">Reference proteome</keyword>
<dbReference type="EMBL" id="BTSX01000003">
    <property type="protein sequence ID" value="GMS90190.1"/>
    <property type="molecule type" value="Genomic_DNA"/>
</dbReference>
<feature type="non-terminal residue" evidence="1">
    <location>
        <position position="1"/>
    </location>
</feature>
<protein>
    <submittedName>
        <fullName evidence="1">Uncharacterized protein</fullName>
    </submittedName>
</protein>
<comment type="caution">
    <text evidence="1">The sequence shown here is derived from an EMBL/GenBank/DDBJ whole genome shotgun (WGS) entry which is preliminary data.</text>
</comment>
<proteinExistence type="predicted"/>
<evidence type="ECO:0000313" key="2">
    <source>
        <dbReference type="Proteomes" id="UP001432027"/>
    </source>
</evidence>
<organism evidence="1 2">
    <name type="scientific">Pristionchus entomophagus</name>
    <dbReference type="NCBI Taxonomy" id="358040"/>
    <lineage>
        <taxon>Eukaryota</taxon>
        <taxon>Metazoa</taxon>
        <taxon>Ecdysozoa</taxon>
        <taxon>Nematoda</taxon>
        <taxon>Chromadorea</taxon>
        <taxon>Rhabditida</taxon>
        <taxon>Rhabditina</taxon>
        <taxon>Diplogasteromorpha</taxon>
        <taxon>Diplogasteroidea</taxon>
        <taxon>Neodiplogasteridae</taxon>
        <taxon>Pristionchus</taxon>
    </lineage>
</organism>
<name>A0AAV5T518_9BILA</name>
<gene>
    <name evidence="1" type="ORF">PENTCL1PPCAC_12365</name>
</gene>
<dbReference type="Proteomes" id="UP001432027">
    <property type="component" value="Unassembled WGS sequence"/>
</dbReference>
<reference evidence="1" key="1">
    <citation type="submission" date="2023-10" db="EMBL/GenBank/DDBJ databases">
        <title>Genome assembly of Pristionchus species.</title>
        <authorList>
            <person name="Yoshida K."/>
            <person name="Sommer R.J."/>
        </authorList>
    </citation>
    <scope>NUCLEOTIDE SEQUENCE</scope>
    <source>
        <strain evidence="1">RS0144</strain>
    </source>
</reference>
<sequence>SPRCVCSQVQRRWRYDMGQCEGQFGGHQRRGKVLLHVRRKIAQSAHYNQGCRHRKCFLQGHRNDPDRQQGLGNGNSHLMFWGRLQSRLQRLDPDGSSDCGRCSLQTL</sequence>
<dbReference type="AlphaFoldDB" id="A0AAV5T518"/>
<evidence type="ECO:0000313" key="1">
    <source>
        <dbReference type="EMBL" id="GMS90190.1"/>
    </source>
</evidence>
<feature type="non-terminal residue" evidence="1">
    <location>
        <position position="107"/>
    </location>
</feature>